<organism evidence="1">
    <name type="scientific">Desulfofervidus auxilii</name>
    <dbReference type="NCBI Taxonomy" id="1621989"/>
    <lineage>
        <taxon>Bacteria</taxon>
        <taxon>Pseudomonadati</taxon>
        <taxon>Thermodesulfobacteriota</taxon>
        <taxon>Candidatus Desulfofervidia</taxon>
        <taxon>Candidatus Desulfofervidales</taxon>
        <taxon>Candidatus Desulfofervidaceae</taxon>
        <taxon>Candidatus Desulfofervidus</taxon>
    </lineage>
</organism>
<dbReference type="Proteomes" id="UP000886289">
    <property type="component" value="Unassembled WGS sequence"/>
</dbReference>
<sequence length="62" mass="7426">MPKKRMNCRVAKIIREFLEGNKEEALAMIKKLKMADKIQCLNILTNEQLLNEYRERFLNKSK</sequence>
<reference evidence="1" key="1">
    <citation type="journal article" date="2020" name="mSystems">
        <title>Genome- and Community-Level Interaction Insights into Carbon Utilization and Element Cycling Functions of Hydrothermarchaeota in Hydrothermal Sediment.</title>
        <authorList>
            <person name="Zhou Z."/>
            <person name="Liu Y."/>
            <person name="Xu W."/>
            <person name="Pan J."/>
            <person name="Luo Z.H."/>
            <person name="Li M."/>
        </authorList>
    </citation>
    <scope>NUCLEOTIDE SEQUENCE [LARGE SCALE GENOMIC DNA]</scope>
    <source>
        <strain evidence="1">HyVt-233</strain>
    </source>
</reference>
<dbReference type="EMBL" id="DRBS01000262">
    <property type="protein sequence ID" value="HDD44610.1"/>
    <property type="molecule type" value="Genomic_DNA"/>
</dbReference>
<comment type="caution">
    <text evidence="1">The sequence shown here is derived from an EMBL/GenBank/DDBJ whole genome shotgun (WGS) entry which is preliminary data.</text>
</comment>
<dbReference type="AlphaFoldDB" id="A0A7C0Y7S6"/>
<proteinExistence type="predicted"/>
<evidence type="ECO:0000313" key="1">
    <source>
        <dbReference type="EMBL" id="HDD44610.1"/>
    </source>
</evidence>
<accession>A0A7C0Y7S6</accession>
<gene>
    <name evidence="1" type="ORF">ENG63_07110</name>
</gene>
<protein>
    <submittedName>
        <fullName evidence="1">Uncharacterized protein</fullName>
    </submittedName>
</protein>
<name>A0A7C0Y7S6_DESA2</name>